<dbReference type="AlphaFoldDB" id="A0AA36E4N2"/>
<proteinExistence type="predicted"/>
<name>A0AA36E4N2_LACSI</name>
<dbReference type="Proteomes" id="UP001177003">
    <property type="component" value="Chromosome 4"/>
</dbReference>
<protein>
    <submittedName>
        <fullName evidence="2">Uncharacterized protein</fullName>
    </submittedName>
</protein>
<dbReference type="EMBL" id="OX465080">
    <property type="protein sequence ID" value="CAI9282896.1"/>
    <property type="molecule type" value="Genomic_DNA"/>
</dbReference>
<feature type="region of interest" description="Disordered" evidence="1">
    <location>
        <begin position="1"/>
        <end position="26"/>
    </location>
</feature>
<reference evidence="2" key="1">
    <citation type="submission" date="2023-04" db="EMBL/GenBank/DDBJ databases">
        <authorList>
            <person name="Vijverberg K."/>
            <person name="Xiong W."/>
            <person name="Schranz E."/>
        </authorList>
    </citation>
    <scope>NUCLEOTIDE SEQUENCE</scope>
</reference>
<keyword evidence="3" id="KW-1185">Reference proteome</keyword>
<sequence>MPNRPTVKRKRDASKRSRRHAVSKAEKKFSCGIYKEKWHNKTNCTQMQWPPNTNAKKKQKIMQTQESVNMQGGREDVVMGDRVEPQNVEVMRENGSEQEVGVNKVPRQVKTTCQPKSRKKSEKFFKLKLAKRVARKGGSVGSLMELD</sequence>
<evidence type="ECO:0000313" key="2">
    <source>
        <dbReference type="EMBL" id="CAI9282896.1"/>
    </source>
</evidence>
<feature type="compositionally biased region" description="Basic residues" evidence="1">
    <location>
        <begin position="1"/>
        <end position="22"/>
    </location>
</feature>
<accession>A0AA36E4N2</accession>
<evidence type="ECO:0000256" key="1">
    <source>
        <dbReference type="SAM" id="MobiDB-lite"/>
    </source>
</evidence>
<organism evidence="2 3">
    <name type="scientific">Lactuca saligna</name>
    <name type="common">Willowleaf lettuce</name>
    <dbReference type="NCBI Taxonomy" id="75948"/>
    <lineage>
        <taxon>Eukaryota</taxon>
        <taxon>Viridiplantae</taxon>
        <taxon>Streptophyta</taxon>
        <taxon>Embryophyta</taxon>
        <taxon>Tracheophyta</taxon>
        <taxon>Spermatophyta</taxon>
        <taxon>Magnoliopsida</taxon>
        <taxon>eudicotyledons</taxon>
        <taxon>Gunneridae</taxon>
        <taxon>Pentapetalae</taxon>
        <taxon>asterids</taxon>
        <taxon>campanulids</taxon>
        <taxon>Asterales</taxon>
        <taxon>Asteraceae</taxon>
        <taxon>Cichorioideae</taxon>
        <taxon>Cichorieae</taxon>
        <taxon>Lactucinae</taxon>
        <taxon>Lactuca</taxon>
    </lineage>
</organism>
<evidence type="ECO:0000313" key="3">
    <source>
        <dbReference type="Proteomes" id="UP001177003"/>
    </source>
</evidence>
<gene>
    <name evidence="2" type="ORF">LSALG_LOCUS22519</name>
</gene>